<keyword evidence="2" id="KW-1185">Reference proteome</keyword>
<dbReference type="KEGG" id="sind:105171694"/>
<evidence type="ECO:0000313" key="2">
    <source>
        <dbReference type="Proteomes" id="UP000504604"/>
    </source>
</evidence>
<protein>
    <submittedName>
        <fullName evidence="3">F-box protein PP2-B12</fullName>
    </submittedName>
</protein>
<name>A0A6I9TVR8_SESIN</name>
<dbReference type="PANTHER" id="PTHR32278:SF130">
    <property type="entry name" value="F-BOX DOMAIN-CONTAINING PROTEIN"/>
    <property type="match status" value="1"/>
</dbReference>
<proteinExistence type="predicted"/>
<dbReference type="Proteomes" id="UP000504604">
    <property type="component" value="Linkage group LG10"/>
</dbReference>
<dbReference type="PROSITE" id="PS50181">
    <property type="entry name" value="FBOX"/>
    <property type="match status" value="1"/>
</dbReference>
<evidence type="ECO:0000313" key="3">
    <source>
        <dbReference type="RefSeq" id="XP_011091189.1"/>
    </source>
</evidence>
<dbReference type="Pfam" id="PF14299">
    <property type="entry name" value="PP2"/>
    <property type="match status" value="1"/>
</dbReference>
<dbReference type="Pfam" id="PF00646">
    <property type="entry name" value="F-box"/>
    <property type="match status" value="1"/>
</dbReference>
<dbReference type="OrthoDB" id="1918565at2759"/>
<dbReference type="AlphaFoldDB" id="A0A6I9TVR8"/>
<dbReference type="SMART" id="SM00256">
    <property type="entry name" value="FBOX"/>
    <property type="match status" value="1"/>
</dbReference>
<dbReference type="InterPro" id="IPR001810">
    <property type="entry name" value="F-box_dom"/>
</dbReference>
<dbReference type="SUPFAM" id="SSF81383">
    <property type="entry name" value="F-box domain"/>
    <property type="match status" value="1"/>
</dbReference>
<feature type="domain" description="F-box" evidence="1">
    <location>
        <begin position="8"/>
        <end position="54"/>
    </location>
</feature>
<dbReference type="InParanoid" id="A0A6I9TVR8"/>
<accession>A0A6I9TVR8</accession>
<sequence>MADENREISPFCLLPEDCIEKIVSFTSPRDACKAVAVSPVFKSVVESDTVWERFLPPDYKEILSRSCSSVKFSTMKELYVLLSESLLLDEGKMSFRLSRSTGKKCYMLSARELDIAWKDSLTYRKWNSLPESRFGEVANLYKVYWLEISGRFQVKMLSPNTNYAAYFVFKFSKLHHELDCSSKASVKFLDDCTNEIGGDVGHTVYIDPLADELEMERNINARVPCSRIDGWLELELGEFLVAEGDNREVEAKLSETEILYRKGGLIVEGIEVRPKES</sequence>
<dbReference type="Gene3D" id="1.20.1280.50">
    <property type="match status" value="1"/>
</dbReference>
<dbReference type="PANTHER" id="PTHR32278">
    <property type="entry name" value="F-BOX DOMAIN-CONTAINING PROTEIN"/>
    <property type="match status" value="1"/>
</dbReference>
<organism evidence="2 3">
    <name type="scientific">Sesamum indicum</name>
    <name type="common">Oriental sesame</name>
    <name type="synonym">Sesamum orientale</name>
    <dbReference type="NCBI Taxonomy" id="4182"/>
    <lineage>
        <taxon>Eukaryota</taxon>
        <taxon>Viridiplantae</taxon>
        <taxon>Streptophyta</taxon>
        <taxon>Embryophyta</taxon>
        <taxon>Tracheophyta</taxon>
        <taxon>Spermatophyta</taxon>
        <taxon>Magnoliopsida</taxon>
        <taxon>eudicotyledons</taxon>
        <taxon>Gunneridae</taxon>
        <taxon>Pentapetalae</taxon>
        <taxon>asterids</taxon>
        <taxon>lamiids</taxon>
        <taxon>Lamiales</taxon>
        <taxon>Pedaliaceae</taxon>
        <taxon>Sesamum</taxon>
    </lineage>
</organism>
<dbReference type="CDD" id="cd22162">
    <property type="entry name" value="F-box_AtSKIP3-like"/>
    <property type="match status" value="1"/>
</dbReference>
<dbReference type="InterPro" id="IPR025886">
    <property type="entry name" value="PP2-like"/>
</dbReference>
<dbReference type="RefSeq" id="XP_011091189.1">
    <property type="nucleotide sequence ID" value="XM_011092887.2"/>
</dbReference>
<gene>
    <name evidence="3" type="primary">LOC105171694</name>
</gene>
<dbReference type="GeneID" id="105171694"/>
<dbReference type="InterPro" id="IPR036047">
    <property type="entry name" value="F-box-like_dom_sf"/>
</dbReference>
<evidence type="ECO:0000259" key="1">
    <source>
        <dbReference type="PROSITE" id="PS50181"/>
    </source>
</evidence>
<reference evidence="3" key="1">
    <citation type="submission" date="2025-08" db="UniProtKB">
        <authorList>
            <consortium name="RefSeq"/>
        </authorList>
    </citation>
    <scope>IDENTIFICATION</scope>
</reference>